<reference evidence="1" key="1">
    <citation type="journal article" date="2020" name="Stud. Mycol.">
        <title>101 Dothideomycetes genomes: a test case for predicting lifestyles and emergence of pathogens.</title>
        <authorList>
            <person name="Haridas S."/>
            <person name="Albert R."/>
            <person name="Binder M."/>
            <person name="Bloem J."/>
            <person name="Labutti K."/>
            <person name="Salamov A."/>
            <person name="Andreopoulos B."/>
            <person name="Baker S."/>
            <person name="Barry K."/>
            <person name="Bills G."/>
            <person name="Bluhm B."/>
            <person name="Cannon C."/>
            <person name="Castanera R."/>
            <person name="Culley D."/>
            <person name="Daum C."/>
            <person name="Ezra D."/>
            <person name="Gonzalez J."/>
            <person name="Henrissat B."/>
            <person name="Kuo A."/>
            <person name="Liang C."/>
            <person name="Lipzen A."/>
            <person name="Lutzoni F."/>
            <person name="Magnuson J."/>
            <person name="Mondo S."/>
            <person name="Nolan M."/>
            <person name="Ohm R."/>
            <person name="Pangilinan J."/>
            <person name="Park H.-J."/>
            <person name="Ramirez L."/>
            <person name="Alfaro M."/>
            <person name="Sun H."/>
            <person name="Tritt A."/>
            <person name="Yoshinaga Y."/>
            <person name="Zwiers L.-H."/>
            <person name="Turgeon B."/>
            <person name="Goodwin S."/>
            <person name="Spatafora J."/>
            <person name="Crous P."/>
            <person name="Grigoriev I."/>
        </authorList>
    </citation>
    <scope>NUCLEOTIDE SEQUENCE</scope>
    <source>
        <strain evidence="1">CBS 525.71</strain>
    </source>
</reference>
<evidence type="ECO:0000313" key="2">
    <source>
        <dbReference type="Proteomes" id="UP000799754"/>
    </source>
</evidence>
<proteinExistence type="predicted"/>
<evidence type="ECO:0000313" key="1">
    <source>
        <dbReference type="EMBL" id="KAF2629176.1"/>
    </source>
</evidence>
<gene>
    <name evidence="1" type="ORF">BU25DRAFT_27935</name>
</gene>
<keyword evidence="2" id="KW-1185">Reference proteome</keyword>
<accession>A0ACB6S4S0</accession>
<sequence>MELPNTPKQDAVLKELDTEERASYKYHVEHRRNDETMCHGILSRSPDNIRIRSVLSLTVRTKSPASLHTSEADVQPLVTSGAGLQPPKREY</sequence>
<comment type="caution">
    <text evidence="1">The sequence shown here is derived from an EMBL/GenBank/DDBJ whole genome shotgun (WGS) entry which is preliminary data.</text>
</comment>
<organism evidence="1 2">
    <name type="scientific">Macroventuria anomochaeta</name>
    <dbReference type="NCBI Taxonomy" id="301207"/>
    <lineage>
        <taxon>Eukaryota</taxon>
        <taxon>Fungi</taxon>
        <taxon>Dikarya</taxon>
        <taxon>Ascomycota</taxon>
        <taxon>Pezizomycotina</taxon>
        <taxon>Dothideomycetes</taxon>
        <taxon>Pleosporomycetidae</taxon>
        <taxon>Pleosporales</taxon>
        <taxon>Pleosporineae</taxon>
        <taxon>Didymellaceae</taxon>
        <taxon>Macroventuria</taxon>
    </lineage>
</organism>
<protein>
    <submittedName>
        <fullName evidence="1">Uncharacterized protein</fullName>
    </submittedName>
</protein>
<dbReference type="EMBL" id="MU006711">
    <property type="protein sequence ID" value="KAF2629176.1"/>
    <property type="molecule type" value="Genomic_DNA"/>
</dbReference>
<dbReference type="Proteomes" id="UP000799754">
    <property type="component" value="Unassembled WGS sequence"/>
</dbReference>
<name>A0ACB6S4S0_9PLEO</name>